<organism evidence="1 2">
    <name type="scientific">Ureibacillus endophyticus</name>
    <dbReference type="NCBI Taxonomy" id="1978490"/>
    <lineage>
        <taxon>Bacteria</taxon>
        <taxon>Bacillati</taxon>
        <taxon>Bacillota</taxon>
        <taxon>Bacilli</taxon>
        <taxon>Bacillales</taxon>
        <taxon>Caryophanaceae</taxon>
        <taxon>Ureibacillus</taxon>
    </lineage>
</organism>
<reference evidence="1 2" key="1">
    <citation type="journal article" date="2016" name="Antonie Van Leeuwenhoek">
        <title>Lysinibacillus endophyticus sp. nov., an indole-3-acetic acid producing endophytic bacterium isolated from corn root (Zea mays cv. Xinken-5).</title>
        <authorList>
            <person name="Yu J."/>
            <person name="Guan X."/>
            <person name="Liu C."/>
            <person name="Xiang W."/>
            <person name="Yu Z."/>
            <person name="Liu X."/>
            <person name="Wang G."/>
        </authorList>
    </citation>
    <scope>NUCLEOTIDE SEQUENCE [LARGE SCALE GENOMIC DNA]</scope>
    <source>
        <strain evidence="1 2">DSM 100506</strain>
    </source>
</reference>
<comment type="caution">
    <text evidence="1">The sequence shown here is derived from an EMBL/GenBank/DDBJ whole genome shotgun (WGS) entry which is preliminary data.</text>
</comment>
<evidence type="ECO:0000313" key="2">
    <source>
        <dbReference type="Proteomes" id="UP000272238"/>
    </source>
</evidence>
<dbReference type="Proteomes" id="UP000272238">
    <property type="component" value="Unassembled WGS sequence"/>
</dbReference>
<dbReference type="OrthoDB" id="1684946at2"/>
<gene>
    <name evidence="1" type="ORF">D8M03_00125</name>
</gene>
<proteinExistence type="predicted"/>
<name>A0A494ZB66_9BACL</name>
<dbReference type="RefSeq" id="WP_121212646.1">
    <property type="nucleotide sequence ID" value="NZ_JAMYWW010000001.1"/>
</dbReference>
<keyword evidence="2" id="KW-1185">Reference proteome</keyword>
<accession>A0A494ZB66</accession>
<evidence type="ECO:0000313" key="1">
    <source>
        <dbReference type="EMBL" id="RKQ19992.1"/>
    </source>
</evidence>
<dbReference type="EMBL" id="RBZN01000001">
    <property type="protein sequence ID" value="RKQ19992.1"/>
    <property type="molecule type" value="Genomic_DNA"/>
</dbReference>
<dbReference type="InterPro" id="IPR018743">
    <property type="entry name" value="DUF2292"/>
</dbReference>
<sequence>MDKDKKQENFEKAIESLKQMISTMNYGSITLIVQDNRIVQIEKNEKIRLK</sequence>
<dbReference type="Pfam" id="PF10055">
    <property type="entry name" value="DUF2292"/>
    <property type="match status" value="1"/>
</dbReference>
<protein>
    <submittedName>
        <fullName evidence="1">DUF2292 domain-containing protein</fullName>
    </submittedName>
</protein>
<dbReference type="AlphaFoldDB" id="A0A494ZB66"/>